<proteinExistence type="predicted"/>
<gene>
    <name evidence="2" type="ORF">D8674_031332</name>
</gene>
<accession>A0A5N5F3N7</accession>
<reference evidence="2 3" key="3">
    <citation type="submission" date="2019-11" db="EMBL/GenBank/DDBJ databases">
        <title>A de novo genome assembly of a pear dwarfing rootstock.</title>
        <authorList>
            <person name="Wang F."/>
            <person name="Wang J."/>
            <person name="Li S."/>
            <person name="Zhang Y."/>
            <person name="Fang M."/>
            <person name="Ma L."/>
            <person name="Zhao Y."/>
            <person name="Jiang S."/>
        </authorList>
    </citation>
    <scope>NUCLEOTIDE SEQUENCE [LARGE SCALE GENOMIC DNA]</scope>
    <source>
        <strain evidence="2">S2</strain>
        <tissue evidence="2">Leaf</tissue>
    </source>
</reference>
<name>A0A5N5F3N7_9ROSA</name>
<dbReference type="EMBL" id="SMOL01000781">
    <property type="protein sequence ID" value="KAB2595882.1"/>
    <property type="molecule type" value="Genomic_DNA"/>
</dbReference>
<protein>
    <submittedName>
        <fullName evidence="2">Uncharacterized protein</fullName>
    </submittedName>
</protein>
<dbReference type="AlphaFoldDB" id="A0A5N5F3N7"/>
<feature type="compositionally biased region" description="Polar residues" evidence="1">
    <location>
        <begin position="58"/>
        <end position="74"/>
    </location>
</feature>
<dbReference type="Proteomes" id="UP000327157">
    <property type="component" value="Chromosome 7"/>
</dbReference>
<feature type="region of interest" description="Disordered" evidence="1">
    <location>
        <begin position="1"/>
        <end position="24"/>
    </location>
</feature>
<evidence type="ECO:0000256" key="1">
    <source>
        <dbReference type="SAM" id="MobiDB-lite"/>
    </source>
</evidence>
<reference evidence="3" key="2">
    <citation type="submission" date="2019-10" db="EMBL/GenBank/DDBJ databases">
        <title>A de novo genome assembly of a pear dwarfing rootstock.</title>
        <authorList>
            <person name="Wang F."/>
            <person name="Wang J."/>
            <person name="Li S."/>
            <person name="Zhang Y."/>
            <person name="Fang M."/>
            <person name="Ma L."/>
            <person name="Zhao Y."/>
            <person name="Jiang S."/>
        </authorList>
    </citation>
    <scope>NUCLEOTIDE SEQUENCE [LARGE SCALE GENOMIC DNA]</scope>
</reference>
<comment type="caution">
    <text evidence="2">The sequence shown here is derived from an EMBL/GenBank/DDBJ whole genome shotgun (WGS) entry which is preliminary data.</text>
</comment>
<sequence length="176" mass="18879">MSNLIRSHKAVTTAPSLPPPTHPSATTAVAQMDYLLVASSVALTISTRRGHHCPRMPNTPSTSSTDASGSQQPKKNTRGPWGSKFPEINVFSNAYVRPRDELAESLCPVLYLLCTHHSPPFSTPPTPSLSSSFFSSLSLSLSLSPPLIPTSFYINDLPTLSSSISLFRPPIFAAST</sequence>
<evidence type="ECO:0000313" key="2">
    <source>
        <dbReference type="EMBL" id="KAB2595882.1"/>
    </source>
</evidence>
<organism evidence="2 3">
    <name type="scientific">Pyrus ussuriensis x Pyrus communis</name>
    <dbReference type="NCBI Taxonomy" id="2448454"/>
    <lineage>
        <taxon>Eukaryota</taxon>
        <taxon>Viridiplantae</taxon>
        <taxon>Streptophyta</taxon>
        <taxon>Embryophyta</taxon>
        <taxon>Tracheophyta</taxon>
        <taxon>Spermatophyta</taxon>
        <taxon>Magnoliopsida</taxon>
        <taxon>eudicotyledons</taxon>
        <taxon>Gunneridae</taxon>
        <taxon>Pentapetalae</taxon>
        <taxon>rosids</taxon>
        <taxon>fabids</taxon>
        <taxon>Rosales</taxon>
        <taxon>Rosaceae</taxon>
        <taxon>Amygdaloideae</taxon>
        <taxon>Maleae</taxon>
        <taxon>Pyrus</taxon>
    </lineage>
</organism>
<reference evidence="2 3" key="1">
    <citation type="submission" date="2019-09" db="EMBL/GenBank/DDBJ databases">
        <authorList>
            <person name="Ou C."/>
        </authorList>
    </citation>
    <scope>NUCLEOTIDE SEQUENCE [LARGE SCALE GENOMIC DNA]</scope>
    <source>
        <strain evidence="2">S2</strain>
        <tissue evidence="2">Leaf</tissue>
    </source>
</reference>
<keyword evidence="3" id="KW-1185">Reference proteome</keyword>
<evidence type="ECO:0000313" key="3">
    <source>
        <dbReference type="Proteomes" id="UP000327157"/>
    </source>
</evidence>
<feature type="region of interest" description="Disordered" evidence="1">
    <location>
        <begin position="48"/>
        <end position="81"/>
    </location>
</feature>